<dbReference type="GO" id="GO:0006352">
    <property type="term" value="P:DNA-templated transcription initiation"/>
    <property type="evidence" value="ECO:0007669"/>
    <property type="project" value="InterPro"/>
</dbReference>
<evidence type="ECO:0000313" key="3">
    <source>
        <dbReference type="Proteomes" id="UP000253318"/>
    </source>
</evidence>
<dbReference type="EMBL" id="QEIN01000240">
    <property type="protein sequence ID" value="RCV51788.1"/>
    <property type="molecule type" value="Genomic_DNA"/>
</dbReference>
<evidence type="ECO:0000256" key="1">
    <source>
        <dbReference type="SAM" id="MobiDB-lite"/>
    </source>
</evidence>
<dbReference type="OrthoDB" id="3492533at2"/>
<evidence type="ECO:0000313" key="2">
    <source>
        <dbReference type="EMBL" id="RCV51788.1"/>
    </source>
</evidence>
<sequence length="330" mass="35134">MTAHRGSGRHRVDADVAYARLLRDGRGHAECYAVFAPGLYQYCWSLLGPRTGTADPAGEAVREALLAAGELIGRLGDHGDLRPWLFALARTACQRRGFARRTPYAELPAVESERPLLLTMPRLPPSYRELLELYLRHGLAPSQIAGILGLDAETAGELCRASVRRAIDELSATASAPGRPGATQWALVDVVALLEAVAPPGPPDRLRHDVLADWTAPECAAERRRLADLMRPLGVGGFPLHRSRSEAAAEASAPEPAAQGGGGPGEEEVVALPADRITTADTPAVDRTEPLAEISPEPDEPADDEAEKSRWTTPVVAGLATVAIALSLWG</sequence>
<gene>
    <name evidence="2" type="ORF">DEF24_22810</name>
</gene>
<dbReference type="RefSeq" id="WP_147280521.1">
    <property type="nucleotide sequence ID" value="NZ_QEIN01000240.1"/>
</dbReference>
<dbReference type="SUPFAM" id="SSF88659">
    <property type="entry name" value="Sigma3 and sigma4 domains of RNA polymerase sigma factors"/>
    <property type="match status" value="1"/>
</dbReference>
<reference evidence="2 3" key="1">
    <citation type="submission" date="2018-04" db="EMBL/GenBank/DDBJ databases">
        <title>Novel actinobacteria from marine sediment.</title>
        <authorList>
            <person name="Ng Z.Y."/>
            <person name="Tan G.Y.A."/>
        </authorList>
    </citation>
    <scope>NUCLEOTIDE SEQUENCE [LARGE SCALE GENOMIC DNA]</scope>
    <source>
        <strain evidence="2 3">TPS81</strain>
    </source>
</reference>
<protein>
    <submittedName>
        <fullName evidence="2">Sigma-70 family RNA polymerase sigma factor</fullName>
    </submittedName>
</protein>
<accession>A0A368SZT7</accession>
<dbReference type="Gene3D" id="1.10.1740.10">
    <property type="match status" value="1"/>
</dbReference>
<keyword evidence="3" id="KW-1185">Reference proteome</keyword>
<feature type="region of interest" description="Disordered" evidence="1">
    <location>
        <begin position="244"/>
        <end position="311"/>
    </location>
</feature>
<comment type="caution">
    <text evidence="2">The sequence shown here is derived from an EMBL/GenBank/DDBJ whole genome shotgun (WGS) entry which is preliminary data.</text>
</comment>
<dbReference type="Proteomes" id="UP000253318">
    <property type="component" value="Unassembled WGS sequence"/>
</dbReference>
<dbReference type="SUPFAM" id="SSF88946">
    <property type="entry name" value="Sigma2 domain of RNA polymerase sigma factors"/>
    <property type="match status" value="1"/>
</dbReference>
<dbReference type="InterPro" id="IPR013324">
    <property type="entry name" value="RNA_pol_sigma_r3/r4-like"/>
</dbReference>
<feature type="non-terminal residue" evidence="2">
    <location>
        <position position="330"/>
    </location>
</feature>
<organism evidence="2 3">
    <name type="scientific">Marinitenerispora sediminis</name>
    <dbReference type="NCBI Taxonomy" id="1931232"/>
    <lineage>
        <taxon>Bacteria</taxon>
        <taxon>Bacillati</taxon>
        <taxon>Actinomycetota</taxon>
        <taxon>Actinomycetes</taxon>
        <taxon>Streptosporangiales</taxon>
        <taxon>Nocardiopsidaceae</taxon>
        <taxon>Marinitenerispora</taxon>
    </lineage>
</organism>
<dbReference type="GO" id="GO:0003700">
    <property type="term" value="F:DNA-binding transcription factor activity"/>
    <property type="evidence" value="ECO:0007669"/>
    <property type="project" value="InterPro"/>
</dbReference>
<name>A0A368SZT7_9ACTN</name>
<dbReference type="InterPro" id="IPR013325">
    <property type="entry name" value="RNA_pol_sigma_r2"/>
</dbReference>
<feature type="compositionally biased region" description="Low complexity" evidence="1">
    <location>
        <begin position="246"/>
        <end position="258"/>
    </location>
</feature>
<dbReference type="InterPro" id="IPR036388">
    <property type="entry name" value="WH-like_DNA-bd_sf"/>
</dbReference>
<feature type="compositionally biased region" description="Acidic residues" evidence="1">
    <location>
        <begin position="296"/>
        <end position="306"/>
    </location>
</feature>
<proteinExistence type="predicted"/>
<dbReference type="Gene3D" id="1.10.10.10">
    <property type="entry name" value="Winged helix-like DNA-binding domain superfamily/Winged helix DNA-binding domain"/>
    <property type="match status" value="1"/>
</dbReference>
<dbReference type="AlphaFoldDB" id="A0A368SZT7"/>